<dbReference type="PANTHER" id="PTHR43022">
    <property type="entry name" value="PROTEIN SMF"/>
    <property type="match status" value="1"/>
</dbReference>
<dbReference type="AlphaFoldDB" id="A0A5B9Y3L4"/>
<dbReference type="KEGG" id="schi:SCHIN_v1c04570"/>
<gene>
    <name evidence="3" type="primary">smf</name>
    <name evidence="3" type="ORF">SCHIN_v1c04570</name>
</gene>
<dbReference type="Proteomes" id="UP000323144">
    <property type="component" value="Chromosome"/>
</dbReference>
<dbReference type="RefSeq" id="WP_166508045.1">
    <property type="nucleotide sequence ID" value="NZ_CP043026.1"/>
</dbReference>
<evidence type="ECO:0000259" key="2">
    <source>
        <dbReference type="Pfam" id="PF02481"/>
    </source>
</evidence>
<dbReference type="GO" id="GO:0009294">
    <property type="term" value="P:DNA-mediated transformation"/>
    <property type="evidence" value="ECO:0007669"/>
    <property type="project" value="InterPro"/>
</dbReference>
<evidence type="ECO:0000313" key="4">
    <source>
        <dbReference type="Proteomes" id="UP000323144"/>
    </source>
</evidence>
<dbReference type="InterPro" id="IPR057666">
    <property type="entry name" value="DrpA_SLOG"/>
</dbReference>
<protein>
    <submittedName>
        <fullName evidence="3">DNA processing protein</fullName>
    </submittedName>
</protein>
<dbReference type="Gene3D" id="3.40.50.450">
    <property type="match status" value="1"/>
</dbReference>
<evidence type="ECO:0000313" key="3">
    <source>
        <dbReference type="EMBL" id="QEH61654.1"/>
    </source>
</evidence>
<dbReference type="SUPFAM" id="SSF102405">
    <property type="entry name" value="MCP/YpsA-like"/>
    <property type="match status" value="1"/>
</dbReference>
<dbReference type="InterPro" id="IPR003488">
    <property type="entry name" value="DprA"/>
</dbReference>
<evidence type="ECO:0000256" key="1">
    <source>
        <dbReference type="ARBA" id="ARBA00006525"/>
    </source>
</evidence>
<reference evidence="3 4" key="1">
    <citation type="submission" date="2019-08" db="EMBL/GenBank/DDBJ databases">
        <title>Complete genome sequence of Spiroplasma chinense CCH (DSM 19755).</title>
        <authorList>
            <person name="Shen H.-Y."/>
            <person name="Lin Y.-C."/>
            <person name="Chou L."/>
            <person name="Kuo C.-H."/>
        </authorList>
    </citation>
    <scope>NUCLEOTIDE SEQUENCE [LARGE SCALE GENOMIC DNA]</scope>
    <source>
        <strain evidence="3 4">CCH</strain>
    </source>
</reference>
<accession>A0A5B9Y3L4</accession>
<dbReference type="EMBL" id="CP043026">
    <property type="protein sequence ID" value="QEH61654.1"/>
    <property type="molecule type" value="Genomic_DNA"/>
</dbReference>
<organism evidence="3 4">
    <name type="scientific">Spiroplasma chinense</name>
    <dbReference type="NCBI Taxonomy" id="216932"/>
    <lineage>
        <taxon>Bacteria</taxon>
        <taxon>Bacillati</taxon>
        <taxon>Mycoplasmatota</taxon>
        <taxon>Mollicutes</taxon>
        <taxon>Entomoplasmatales</taxon>
        <taxon>Spiroplasmataceae</taxon>
        <taxon>Spiroplasma</taxon>
    </lineage>
</organism>
<feature type="domain" description="Smf/DprA SLOG" evidence="2">
    <location>
        <begin position="45"/>
        <end position="250"/>
    </location>
</feature>
<dbReference type="PANTHER" id="PTHR43022:SF1">
    <property type="entry name" value="PROTEIN SMF"/>
    <property type="match status" value="1"/>
</dbReference>
<sequence>MDKVLLYFSLKYFGNWDEIYNALDTKEKISHVDLEKVESKIDCNYITILSPLYPNYLKNCHKPPFVIYFKGDNELLVKYHKAIGIVGGKEYDEYGLFMAEKLSKELSEENRILVTYQKEGINEKVIDYCKENLVENIIVLQDDMKSTLMKLQETKVNDKTLYITESYEKNTKYQENYDTYTNRMLCGLVKGVIFCPYSQEDNFKDLINFAINEGKELFAVPCTSKVLNQTNKLIKMGAKLTENAKDVLNEI</sequence>
<dbReference type="Pfam" id="PF02481">
    <property type="entry name" value="DNA_processg_A"/>
    <property type="match status" value="1"/>
</dbReference>
<comment type="similarity">
    <text evidence="1">Belongs to the DprA/Smf family.</text>
</comment>
<name>A0A5B9Y3L4_9MOLU</name>
<proteinExistence type="inferred from homology"/>
<keyword evidence="4" id="KW-1185">Reference proteome</keyword>